<evidence type="ECO:0000259" key="3">
    <source>
        <dbReference type="PROSITE" id="PS50013"/>
    </source>
</evidence>
<evidence type="ECO:0000256" key="2">
    <source>
        <dbReference type="ARBA" id="ARBA00023242"/>
    </source>
</evidence>
<comment type="subcellular location">
    <subcellularLocation>
        <location evidence="1">Nucleus</location>
    </subcellularLocation>
</comment>
<dbReference type="SUPFAM" id="SSF54160">
    <property type="entry name" value="Chromo domain-like"/>
    <property type="match status" value="1"/>
</dbReference>
<dbReference type="SMART" id="SM00298">
    <property type="entry name" value="CHROMO"/>
    <property type="match status" value="1"/>
</dbReference>
<protein>
    <recommendedName>
        <fullName evidence="3">Chromo domain-containing protein</fullName>
    </recommendedName>
</protein>
<evidence type="ECO:0000313" key="4">
    <source>
        <dbReference type="EMBL" id="KAJ7378387.1"/>
    </source>
</evidence>
<organism evidence="4 5">
    <name type="scientific">Desmophyllum pertusum</name>
    <dbReference type="NCBI Taxonomy" id="174260"/>
    <lineage>
        <taxon>Eukaryota</taxon>
        <taxon>Metazoa</taxon>
        <taxon>Cnidaria</taxon>
        <taxon>Anthozoa</taxon>
        <taxon>Hexacorallia</taxon>
        <taxon>Scleractinia</taxon>
        <taxon>Caryophylliina</taxon>
        <taxon>Caryophylliidae</taxon>
        <taxon>Desmophyllum</taxon>
    </lineage>
</organism>
<feature type="domain" description="Chromo" evidence="3">
    <location>
        <begin position="35"/>
        <end position="85"/>
    </location>
</feature>
<dbReference type="PROSITE" id="PS00598">
    <property type="entry name" value="CHROMO_1"/>
    <property type="match status" value="1"/>
</dbReference>
<dbReference type="Pfam" id="PF00385">
    <property type="entry name" value="Chromo"/>
    <property type="match status" value="1"/>
</dbReference>
<dbReference type="AlphaFoldDB" id="A0A9X0CWA9"/>
<keyword evidence="5" id="KW-1185">Reference proteome</keyword>
<evidence type="ECO:0000313" key="5">
    <source>
        <dbReference type="Proteomes" id="UP001163046"/>
    </source>
</evidence>
<comment type="caution">
    <text evidence="4">The sequence shown here is derived from an EMBL/GenBank/DDBJ whole genome shotgun (WGS) entry which is preliminary data.</text>
</comment>
<reference evidence="4" key="1">
    <citation type="submission" date="2023-01" db="EMBL/GenBank/DDBJ databases">
        <title>Genome assembly of the deep-sea coral Lophelia pertusa.</title>
        <authorList>
            <person name="Herrera S."/>
            <person name="Cordes E."/>
        </authorList>
    </citation>
    <scope>NUCLEOTIDE SEQUENCE</scope>
    <source>
        <strain evidence="4">USNM1676648</strain>
        <tissue evidence="4">Polyp</tissue>
    </source>
</reference>
<dbReference type="InterPro" id="IPR016197">
    <property type="entry name" value="Chromo-like_dom_sf"/>
</dbReference>
<dbReference type="InterPro" id="IPR023779">
    <property type="entry name" value="Chromodomain_CS"/>
</dbReference>
<dbReference type="EMBL" id="MU826367">
    <property type="protein sequence ID" value="KAJ7378387.1"/>
    <property type="molecule type" value="Genomic_DNA"/>
</dbReference>
<dbReference type="PROSITE" id="PS50013">
    <property type="entry name" value="CHROMO_2"/>
    <property type="match status" value="1"/>
</dbReference>
<dbReference type="Proteomes" id="UP001163046">
    <property type="component" value="Unassembled WGS sequence"/>
</dbReference>
<keyword evidence="2" id="KW-0539">Nucleus</keyword>
<dbReference type="InterPro" id="IPR023780">
    <property type="entry name" value="Chromo_domain"/>
</dbReference>
<gene>
    <name evidence="4" type="ORF">OS493_023642</name>
</gene>
<accession>A0A9X0CWA9</accession>
<dbReference type="OrthoDB" id="5945974at2759"/>
<dbReference type="GO" id="GO:0005634">
    <property type="term" value="C:nucleus"/>
    <property type="evidence" value="ECO:0007669"/>
    <property type="project" value="UniProtKB-SubCell"/>
</dbReference>
<proteinExistence type="predicted"/>
<name>A0A9X0CWA9_9CNID</name>
<dbReference type="InterPro" id="IPR000953">
    <property type="entry name" value="Chromo/chromo_shadow_dom"/>
</dbReference>
<evidence type="ECO:0000256" key="1">
    <source>
        <dbReference type="ARBA" id="ARBA00004123"/>
    </source>
</evidence>
<dbReference type="Gene3D" id="2.40.50.40">
    <property type="match status" value="1"/>
</dbReference>
<sequence>MDYRKLHETSTVDLLSHVYKNYRPRKKISSTSNIYEVERLIWKREKRERFIEQTEYLVKWTGYSKYESTWESSDEISPECIRLFEKPEPEQLQILEAVDSLRAAVESRLKSNSRLPLTIDFPTHIFKYLFEGKGAVIRGWLYLEEADFNRRLFKKSWDVCLDSFGEGHKISYPIRLRSFLSWSPKKFVRQTNGQLQLCSRAYQERLSFSFARSPC</sequence>